<keyword evidence="2" id="KW-1185">Reference proteome</keyword>
<comment type="caution">
    <text evidence="1">The sequence shown here is derived from an EMBL/GenBank/DDBJ whole genome shotgun (WGS) entry which is preliminary data.</text>
</comment>
<proteinExistence type="predicted"/>
<organism evidence="1 2">
    <name type="scientific">Frankliniella fusca</name>
    <dbReference type="NCBI Taxonomy" id="407009"/>
    <lineage>
        <taxon>Eukaryota</taxon>
        <taxon>Metazoa</taxon>
        <taxon>Ecdysozoa</taxon>
        <taxon>Arthropoda</taxon>
        <taxon>Hexapoda</taxon>
        <taxon>Insecta</taxon>
        <taxon>Pterygota</taxon>
        <taxon>Neoptera</taxon>
        <taxon>Paraneoptera</taxon>
        <taxon>Thysanoptera</taxon>
        <taxon>Terebrantia</taxon>
        <taxon>Thripoidea</taxon>
        <taxon>Thripidae</taxon>
        <taxon>Frankliniella</taxon>
    </lineage>
</organism>
<dbReference type="EMBL" id="JAHWGI010000195">
    <property type="protein sequence ID" value="KAK3910761.1"/>
    <property type="molecule type" value="Genomic_DNA"/>
</dbReference>
<gene>
    <name evidence="1" type="ORF">KUF71_004249</name>
</gene>
<name>A0AAE1L8L5_9NEOP</name>
<protein>
    <submittedName>
        <fullName evidence="1">Cobalt-precorrin-5B C(1)-methyltransferase</fullName>
    </submittedName>
</protein>
<sequence length="465" mass="52885">MLSDNIEVNNALEAEAAAVEKPSNAERVLRVVMPYLLPYLSDRDVRALGRVNIAMRDRVSECCYTRYRTRSVRVYGASGVFEAPDHAYESSRILQTAECVYRIILPPVMVPEQQYFLSNLINIKAKVRSFSFTELAVRLFRWHTVDYAPGASAALPIITDLDRKTCLRVRKCLVVDFAIPFLTKCKSVLEELDLGRVAPWTVEYMTKAGAGHFPQLRTLLMRFPYGAERDTPYLCHPEAHGNRQRELNQRARVRYGDGDEEFGLYTEVDDAGVEDAHLRCAVCVHPRNKALPVYYVHETCTPFGLAVCERVADVVRAAIDGAAPRLREVVVMCPAITRFILIQDEALVDQNGHGPIIEGMLQMLQAYPLWRLTVSVCRIHDNTVVDAVIERLQSEAQGRYQVNVGDCDGSCKERYNGSAVALDVHRTHLVDDTPLDSRHVGQFFDHWSSFYLRTPMMWREYHDNQ</sequence>
<dbReference type="AlphaFoldDB" id="A0AAE1L8L5"/>
<evidence type="ECO:0000313" key="1">
    <source>
        <dbReference type="EMBL" id="KAK3910761.1"/>
    </source>
</evidence>
<dbReference type="Proteomes" id="UP001219518">
    <property type="component" value="Unassembled WGS sequence"/>
</dbReference>
<accession>A0AAE1L8L5</accession>
<reference evidence="1" key="2">
    <citation type="journal article" date="2023" name="BMC Genomics">
        <title>Pest status, molecular evolution, and epigenetic factors derived from the genome assembly of Frankliniella fusca, a thysanopteran phytovirus vector.</title>
        <authorList>
            <person name="Catto M.A."/>
            <person name="Labadie P.E."/>
            <person name="Jacobson A.L."/>
            <person name="Kennedy G.G."/>
            <person name="Srinivasan R."/>
            <person name="Hunt B.G."/>
        </authorList>
    </citation>
    <scope>NUCLEOTIDE SEQUENCE</scope>
    <source>
        <strain evidence="1">PL_HMW_Pooled</strain>
    </source>
</reference>
<reference evidence="1" key="1">
    <citation type="submission" date="2021-07" db="EMBL/GenBank/DDBJ databases">
        <authorList>
            <person name="Catto M.A."/>
            <person name="Jacobson A."/>
            <person name="Kennedy G."/>
            <person name="Labadie P."/>
            <person name="Hunt B.G."/>
            <person name="Srinivasan R."/>
        </authorList>
    </citation>
    <scope>NUCLEOTIDE SEQUENCE</scope>
    <source>
        <strain evidence="1">PL_HMW_Pooled</strain>
        <tissue evidence="1">Head</tissue>
    </source>
</reference>
<evidence type="ECO:0000313" key="2">
    <source>
        <dbReference type="Proteomes" id="UP001219518"/>
    </source>
</evidence>